<dbReference type="GO" id="GO:0008013">
    <property type="term" value="F:beta-catenin binding"/>
    <property type="evidence" value="ECO:0007669"/>
    <property type="project" value="TreeGrafter"/>
</dbReference>
<dbReference type="STRING" id="400682.A0A1X7VQ31"/>
<keyword evidence="9" id="KW-1185">Reference proteome</keyword>
<evidence type="ECO:0008006" key="10">
    <source>
        <dbReference type="Google" id="ProtNLM"/>
    </source>
</evidence>
<dbReference type="PANTHER" id="PTHR18914:SF30">
    <property type="entry name" value="VINCULIN_ALPHA-CATENIN FAMILY MEMBER 1"/>
    <property type="match status" value="1"/>
</dbReference>
<dbReference type="eggNOG" id="KOG3681">
    <property type="taxonomic scope" value="Eukaryota"/>
</dbReference>
<dbReference type="Gene3D" id="1.20.120.230">
    <property type="entry name" value="Alpha-catenin/vinculin-like"/>
    <property type="match status" value="3"/>
</dbReference>
<dbReference type="InterPro" id="IPR001033">
    <property type="entry name" value="Alpha_catenin"/>
</dbReference>
<dbReference type="FunCoup" id="A0A1X7VQ31">
    <property type="interactions" value="137"/>
</dbReference>
<dbReference type="KEGG" id="aqu:105316409"/>
<evidence type="ECO:0000256" key="5">
    <source>
        <dbReference type="ARBA" id="ARBA00022889"/>
    </source>
</evidence>
<evidence type="ECO:0000256" key="4">
    <source>
        <dbReference type="ARBA" id="ARBA00022490"/>
    </source>
</evidence>
<evidence type="ECO:0000256" key="3">
    <source>
        <dbReference type="ARBA" id="ARBA00008376"/>
    </source>
</evidence>
<reference evidence="9" key="1">
    <citation type="journal article" date="2010" name="Nature">
        <title>The Amphimedon queenslandica genome and the evolution of animal complexity.</title>
        <authorList>
            <person name="Srivastava M."/>
            <person name="Simakov O."/>
            <person name="Chapman J."/>
            <person name="Fahey B."/>
            <person name="Gauthier M.E."/>
            <person name="Mitros T."/>
            <person name="Richards G.S."/>
            <person name="Conaco C."/>
            <person name="Dacre M."/>
            <person name="Hellsten U."/>
            <person name="Larroux C."/>
            <person name="Putnam N.H."/>
            <person name="Stanke M."/>
            <person name="Adamska M."/>
            <person name="Darling A."/>
            <person name="Degnan S.M."/>
            <person name="Oakley T.H."/>
            <person name="Plachetzki D.C."/>
            <person name="Zhai Y."/>
            <person name="Adamski M."/>
            <person name="Calcino A."/>
            <person name="Cummins S.F."/>
            <person name="Goodstein D.M."/>
            <person name="Harris C."/>
            <person name="Jackson D.J."/>
            <person name="Leys S.P."/>
            <person name="Shu S."/>
            <person name="Woodcroft B.J."/>
            <person name="Vervoort M."/>
            <person name="Kosik K.S."/>
            <person name="Manning G."/>
            <person name="Degnan B.M."/>
            <person name="Rokhsar D.S."/>
        </authorList>
    </citation>
    <scope>NUCLEOTIDE SEQUENCE [LARGE SCALE GENOMIC DNA]</scope>
</reference>
<keyword evidence="6" id="KW-0965">Cell junction</keyword>
<dbReference type="GO" id="GO:0016477">
    <property type="term" value="P:cell migration"/>
    <property type="evidence" value="ECO:0007669"/>
    <property type="project" value="TreeGrafter"/>
</dbReference>
<feature type="compositionally biased region" description="Pro residues" evidence="7">
    <location>
        <begin position="89"/>
        <end position="99"/>
    </location>
</feature>
<dbReference type="InParanoid" id="A0A1X7VQ31"/>
<proteinExistence type="inferred from homology"/>
<comment type="subcellular location">
    <subcellularLocation>
        <location evidence="1">Cell junction</location>
    </subcellularLocation>
    <subcellularLocation>
        <location evidence="2">Cytoplasm</location>
    </subcellularLocation>
</comment>
<feature type="region of interest" description="Disordered" evidence="7">
    <location>
        <begin position="608"/>
        <end position="656"/>
    </location>
</feature>
<dbReference type="SUPFAM" id="SSF47220">
    <property type="entry name" value="alpha-catenin/vinculin-like"/>
    <property type="match status" value="4"/>
</dbReference>
<organism evidence="8">
    <name type="scientific">Amphimedon queenslandica</name>
    <name type="common">Sponge</name>
    <dbReference type="NCBI Taxonomy" id="400682"/>
    <lineage>
        <taxon>Eukaryota</taxon>
        <taxon>Metazoa</taxon>
        <taxon>Porifera</taxon>
        <taxon>Demospongiae</taxon>
        <taxon>Heteroscleromorpha</taxon>
        <taxon>Haplosclerida</taxon>
        <taxon>Niphatidae</taxon>
        <taxon>Amphimedon</taxon>
    </lineage>
</organism>
<evidence type="ECO:0000256" key="2">
    <source>
        <dbReference type="ARBA" id="ARBA00004496"/>
    </source>
</evidence>
<feature type="region of interest" description="Disordered" evidence="7">
    <location>
        <begin position="514"/>
        <end position="566"/>
    </location>
</feature>
<dbReference type="GO" id="GO:0005912">
    <property type="term" value="C:adherens junction"/>
    <property type="evidence" value="ECO:0007669"/>
    <property type="project" value="TreeGrafter"/>
</dbReference>
<feature type="compositionally biased region" description="Polar residues" evidence="7">
    <location>
        <begin position="613"/>
        <end position="623"/>
    </location>
</feature>
<dbReference type="InterPro" id="IPR006077">
    <property type="entry name" value="Vinculin/catenin"/>
</dbReference>
<dbReference type="Gene3D" id="1.20.120.810">
    <property type="entry name" value="Vinculin, Vh2 four-helix bundle"/>
    <property type="match status" value="1"/>
</dbReference>
<evidence type="ECO:0000256" key="6">
    <source>
        <dbReference type="ARBA" id="ARBA00022949"/>
    </source>
</evidence>
<feature type="compositionally biased region" description="Acidic residues" evidence="7">
    <location>
        <begin position="76"/>
        <end position="88"/>
    </location>
</feature>
<protein>
    <recommendedName>
        <fullName evidence="10">Vinculin</fullName>
    </recommendedName>
</protein>
<dbReference type="OrthoDB" id="6376697at2759"/>
<sequence>MKGNAAQQLLVAAHTELKQCNKILITSTKIFLEHPEDPHAQENRDYVIQRMQEAVKTISMLADGMDPLEIQQKQTDDEEEQESEDEFEPIPPPPPPPPTLHLSLHAQPPLPPSQAPPASKPLVPRDPSSPPPPPHIPRELGKKIQTFESMLEISMGSPPVEAPRDLQAGFDIIMAAAANLAASESTRDQHGLLAQCDVVREKLQDFISVIKTEPISEKKDAEDKDSSDDEGSNVPKPQRLKQSITVVEEETATLRAELRRAMIDHVSDTFVDPLAPLVRLVDDASKGDTVAVEESSAQFVAHADKLAHVTNLVCSLSSDNADTRLVRRAAKQMNSLKQQVVCAAKTLAAHPKSEAAKKNLTAFKEAWVDKVTLLTDSLDAVIPLQDFIAVTEAHVREDSRHFMEMAESQNFIGTANSGNVIQGRCQRMVQVLFADIGNNPSRYSHEHVHEIEQHTKKLQEQTLVEFQKKVAELPKKHGTKYYNSEVQKLEDHLQLINDSVRDIRKSVLKTRTKAELEAEPDADDIMSPAPMTASSSDIDIFSNQGMRPPSPILRRGDQMNSPPSPSWPLDIVVEEVEMSPDEYKRYLSATSTQMSSTGQLLEDIMEENEDDGNNSSATTSCSSFMKPEDDEGPKKSGEVSETAEAGGDTDGLTKISDDTYMTNTIRRRIIKRTPSVVVLNESETAQAKMAQLPAHERARIAEAQQKLDVVKNKLESEVNKWDDSSNDIVLLAKEMCWMMMDMSDFTRGEGPLKTTIDITNTAKDIARAGQALEKLVREVADKCPDESCRKDLLAYMERMQLCCHQLKITSSVSADLGASVKEAVETANSMIIAAKSLMTTVVQVVKSCYVASVAIERKDGSKSVHFMQWQLIRPPKKKLMYSRESLNSQGYYRETPRHSISPIKELGDFKGRERAGARMGENDFL</sequence>
<name>A0A1X7VQ31_AMPQE</name>
<gene>
    <name evidence="8" type="primary">105316409</name>
</gene>
<dbReference type="InterPro" id="IPR036723">
    <property type="entry name" value="Alpha-catenin/vinculin-like_sf"/>
</dbReference>
<dbReference type="EnsemblMetazoa" id="XM_011411265.2">
    <property type="protein sequence ID" value="XP_011409567.2"/>
    <property type="gene ID" value="LOC105316409"/>
</dbReference>
<dbReference type="GO" id="GO:0016342">
    <property type="term" value="C:catenin complex"/>
    <property type="evidence" value="ECO:0007669"/>
    <property type="project" value="TreeGrafter"/>
</dbReference>
<dbReference type="PRINTS" id="PR00805">
    <property type="entry name" value="ALPHACATENIN"/>
</dbReference>
<dbReference type="GO" id="GO:0005737">
    <property type="term" value="C:cytoplasm"/>
    <property type="evidence" value="ECO:0007669"/>
    <property type="project" value="UniProtKB-SubCell"/>
</dbReference>
<comment type="similarity">
    <text evidence="3">Belongs to the vinculin/alpha-catenin family.</text>
</comment>
<accession>A0A1X7VQ31</accession>
<evidence type="ECO:0000313" key="8">
    <source>
        <dbReference type="EnsemblMetazoa" id="Aqu2.1.41533_001"/>
    </source>
</evidence>
<feature type="region of interest" description="Disordered" evidence="7">
    <location>
        <begin position="72"/>
        <end position="139"/>
    </location>
</feature>
<dbReference type="Pfam" id="PF01044">
    <property type="entry name" value="Vinculin"/>
    <property type="match status" value="2"/>
</dbReference>
<evidence type="ECO:0000313" key="9">
    <source>
        <dbReference type="Proteomes" id="UP000007879"/>
    </source>
</evidence>
<dbReference type="Proteomes" id="UP000007879">
    <property type="component" value="Unassembled WGS sequence"/>
</dbReference>
<dbReference type="GO" id="GO:0098609">
    <property type="term" value="P:cell-cell adhesion"/>
    <property type="evidence" value="ECO:0007669"/>
    <property type="project" value="TreeGrafter"/>
</dbReference>
<dbReference type="GO" id="GO:0045296">
    <property type="term" value="F:cadherin binding"/>
    <property type="evidence" value="ECO:0007669"/>
    <property type="project" value="InterPro"/>
</dbReference>
<evidence type="ECO:0000256" key="1">
    <source>
        <dbReference type="ARBA" id="ARBA00004282"/>
    </source>
</evidence>
<evidence type="ECO:0000256" key="7">
    <source>
        <dbReference type="SAM" id="MobiDB-lite"/>
    </source>
</evidence>
<feature type="region of interest" description="Disordered" evidence="7">
    <location>
        <begin position="217"/>
        <end position="240"/>
    </location>
</feature>
<dbReference type="PANTHER" id="PTHR18914">
    <property type="entry name" value="ALPHA CATENIN"/>
    <property type="match status" value="1"/>
</dbReference>
<feature type="compositionally biased region" description="Pro residues" evidence="7">
    <location>
        <begin position="108"/>
        <end position="119"/>
    </location>
</feature>
<feature type="compositionally biased region" description="Polar residues" evidence="7">
    <location>
        <begin position="532"/>
        <end position="545"/>
    </location>
</feature>
<dbReference type="GO" id="GO:0051015">
    <property type="term" value="F:actin filament binding"/>
    <property type="evidence" value="ECO:0007669"/>
    <property type="project" value="InterPro"/>
</dbReference>
<dbReference type="EnsemblMetazoa" id="Aqu2.1.41533_001">
    <property type="protein sequence ID" value="Aqu2.1.41533_001"/>
    <property type="gene ID" value="Aqu2.1.41533"/>
</dbReference>
<keyword evidence="5" id="KW-0130">Cell adhesion</keyword>
<dbReference type="AlphaFoldDB" id="A0A1X7VQ31"/>
<keyword evidence="4" id="KW-0963">Cytoplasm</keyword>
<reference evidence="8" key="2">
    <citation type="submission" date="2017-05" db="UniProtKB">
        <authorList>
            <consortium name="EnsemblMetazoa"/>
        </authorList>
    </citation>
    <scope>IDENTIFICATION</scope>
</reference>